<evidence type="ECO:0000256" key="2">
    <source>
        <dbReference type="ARBA" id="ARBA00022679"/>
    </source>
</evidence>
<evidence type="ECO:0000256" key="1">
    <source>
        <dbReference type="ARBA" id="ARBA00022676"/>
    </source>
</evidence>
<feature type="domain" description="Glycosyltransferase subfamily 4-like N-terminal" evidence="4">
    <location>
        <begin position="13"/>
        <end position="159"/>
    </location>
</feature>
<accession>A0A4R6R9V6</accession>
<name>A0A4R6R9V6_9HYPH</name>
<dbReference type="Pfam" id="PF13439">
    <property type="entry name" value="Glyco_transf_4"/>
    <property type="match status" value="1"/>
</dbReference>
<organism evidence="5 6">
    <name type="scientific">Oharaeibacter diazotrophicus</name>
    <dbReference type="NCBI Taxonomy" id="1920512"/>
    <lineage>
        <taxon>Bacteria</taxon>
        <taxon>Pseudomonadati</taxon>
        <taxon>Pseudomonadota</taxon>
        <taxon>Alphaproteobacteria</taxon>
        <taxon>Hyphomicrobiales</taxon>
        <taxon>Pleomorphomonadaceae</taxon>
        <taxon>Oharaeibacter</taxon>
    </lineage>
</organism>
<dbReference type="Proteomes" id="UP000294547">
    <property type="component" value="Unassembled WGS sequence"/>
</dbReference>
<comment type="caution">
    <text evidence="5">The sequence shown here is derived from an EMBL/GenBank/DDBJ whole genome shotgun (WGS) entry which is preliminary data.</text>
</comment>
<evidence type="ECO:0000259" key="3">
    <source>
        <dbReference type="Pfam" id="PF00534"/>
    </source>
</evidence>
<dbReference type="AlphaFoldDB" id="A0A4R6R9V6"/>
<reference evidence="5 6" key="1">
    <citation type="submission" date="2019-03" db="EMBL/GenBank/DDBJ databases">
        <title>Genomic Encyclopedia of Type Strains, Phase IV (KMG-IV): sequencing the most valuable type-strain genomes for metagenomic binning, comparative biology and taxonomic classification.</title>
        <authorList>
            <person name="Goeker M."/>
        </authorList>
    </citation>
    <scope>NUCLEOTIDE SEQUENCE [LARGE SCALE GENOMIC DNA]</scope>
    <source>
        <strain evidence="5 6">DSM 102969</strain>
    </source>
</reference>
<dbReference type="OrthoDB" id="9781738at2"/>
<dbReference type="Pfam" id="PF00534">
    <property type="entry name" value="Glycos_transf_1"/>
    <property type="match status" value="1"/>
</dbReference>
<proteinExistence type="predicted"/>
<dbReference type="PANTHER" id="PTHR12526:SF510">
    <property type="entry name" value="D-INOSITOL 3-PHOSPHATE GLYCOSYLTRANSFERASE"/>
    <property type="match status" value="1"/>
</dbReference>
<dbReference type="Gene3D" id="3.40.50.2000">
    <property type="entry name" value="Glycogen Phosphorylase B"/>
    <property type="match status" value="2"/>
</dbReference>
<dbReference type="GO" id="GO:0016757">
    <property type="term" value="F:glycosyltransferase activity"/>
    <property type="evidence" value="ECO:0007669"/>
    <property type="project" value="UniProtKB-KW"/>
</dbReference>
<sequence>MLVVVTQCFPPAVGGIEGLMGGLARELAAAGETVVVLADGRPGEVDRAGAFAVERFAGPRPLRRLLKAWRLRRLLATGTVGAVYADSWKSVETAALLGRPRSSEMICFAHGSEYPAAPGPRKRRRIVAALGRTTRILANSRFTARRVAALLGDDPRLEVRALPIEPTVEPDAADVAAAAALWGGAGPRILTVARLEPRKGIDVTIAAVARLAGRFPDLRYVVAGGGEDGARLERLAAEAGLGERVVFAGRIGDGLKTALYRGADLFAMPNRTVGASEEGFGLVFVEAGLAGLPAVGGVAGGAADAVEDGVTGRLVDGSDAAAVAAAIGDLLGDPALAARMGAAARVKAEGHLWPALIGRFLSDAAARADRPSAAPRTS</sequence>
<protein>
    <submittedName>
        <fullName evidence="5">Phosphatidylinositol alpha-1,6-mannosyltransferase</fullName>
    </submittedName>
</protein>
<keyword evidence="6" id="KW-1185">Reference proteome</keyword>
<dbReference type="RefSeq" id="WP_126538958.1">
    <property type="nucleotide sequence ID" value="NZ_BSPM01000007.1"/>
</dbReference>
<evidence type="ECO:0000259" key="4">
    <source>
        <dbReference type="Pfam" id="PF13439"/>
    </source>
</evidence>
<dbReference type="SUPFAM" id="SSF53756">
    <property type="entry name" value="UDP-Glycosyltransferase/glycogen phosphorylase"/>
    <property type="match status" value="1"/>
</dbReference>
<dbReference type="EMBL" id="SNXY01000010">
    <property type="protein sequence ID" value="TDP82655.1"/>
    <property type="molecule type" value="Genomic_DNA"/>
</dbReference>
<dbReference type="PANTHER" id="PTHR12526">
    <property type="entry name" value="GLYCOSYLTRANSFERASE"/>
    <property type="match status" value="1"/>
</dbReference>
<gene>
    <name evidence="5" type="ORF">EDD54_3924</name>
</gene>
<evidence type="ECO:0000313" key="6">
    <source>
        <dbReference type="Proteomes" id="UP000294547"/>
    </source>
</evidence>
<dbReference type="InterPro" id="IPR028098">
    <property type="entry name" value="Glyco_trans_4-like_N"/>
</dbReference>
<keyword evidence="1 5" id="KW-0328">Glycosyltransferase</keyword>
<dbReference type="CDD" id="cd03801">
    <property type="entry name" value="GT4_PimA-like"/>
    <property type="match status" value="1"/>
</dbReference>
<dbReference type="InterPro" id="IPR001296">
    <property type="entry name" value="Glyco_trans_1"/>
</dbReference>
<evidence type="ECO:0000313" key="5">
    <source>
        <dbReference type="EMBL" id="TDP82655.1"/>
    </source>
</evidence>
<keyword evidence="2 5" id="KW-0808">Transferase</keyword>
<feature type="domain" description="Glycosyl transferase family 1" evidence="3">
    <location>
        <begin position="187"/>
        <end position="345"/>
    </location>
</feature>